<dbReference type="EMBL" id="JBJURJ010000007">
    <property type="protein sequence ID" value="MFM9329194.1"/>
    <property type="molecule type" value="Genomic_DNA"/>
</dbReference>
<reference evidence="1" key="1">
    <citation type="submission" date="2024-12" db="EMBL/GenBank/DDBJ databases">
        <authorList>
            <person name="Wu N."/>
        </authorList>
    </citation>
    <scope>NUCLEOTIDE SEQUENCE</scope>
    <source>
        <strain evidence="1">P15</strain>
    </source>
</reference>
<comment type="caution">
    <text evidence="1">The sequence shown here is derived from an EMBL/GenBank/DDBJ whole genome shotgun (WGS) entry which is preliminary data.</text>
</comment>
<keyword evidence="2" id="KW-1185">Reference proteome</keyword>
<evidence type="ECO:0000313" key="1">
    <source>
        <dbReference type="EMBL" id="MFM9329194.1"/>
    </source>
</evidence>
<organism evidence="1 2">
    <name type="scientific">Paenibacillus mesotrionivorans</name>
    <dbReference type="NCBI Taxonomy" id="3160968"/>
    <lineage>
        <taxon>Bacteria</taxon>
        <taxon>Bacillati</taxon>
        <taxon>Bacillota</taxon>
        <taxon>Bacilli</taxon>
        <taxon>Bacillales</taxon>
        <taxon>Paenibacillaceae</taxon>
        <taxon>Paenibacillus</taxon>
    </lineage>
</organism>
<evidence type="ECO:0000313" key="2">
    <source>
        <dbReference type="Proteomes" id="UP001631969"/>
    </source>
</evidence>
<accession>A0ACC7NWQ2</accession>
<protein>
    <submittedName>
        <fullName evidence="1">Copper amine oxidase N-terminal domain-containing protein</fullName>
    </submittedName>
</protein>
<dbReference type="Proteomes" id="UP001631969">
    <property type="component" value="Unassembled WGS sequence"/>
</dbReference>
<name>A0ACC7NWQ2_9BACL</name>
<gene>
    <name evidence="1" type="ORF">ACI1P1_12935</name>
</gene>
<sequence>MKRWRQTGRTVLLAGCILLAMSEGASAEVGLKLTLNGRELTVEPAPVNQEGTILVPLRLIFEEMGATVNYDPDTGLITGARGVDSVELKVGSFQAKRNGGDMSLEQAPVLIGEKTYVPARFVAEAFGAEVSWDGAASTVHVVSADRTLEHTEELGALNDRKKPTHLAHQGNARLLWYWQDESPHNHFSGYAGEDGNLYFPSHKEVLTLSREGKLLGRKPLDTDRLEMATTIRTSNGFKISIKNGDKTYSWTDIPLPEDSNSSFPFPNNKDYSFVYALLDRENNLILVDKEGLAAYAPDGRRLWGRKEWTDPSGRTVSAKDRLWGGAVDSQNNFYLTYAQNFVVLNSAGELQFAKKGLMRSSIMEDGTILTSGSAFRVRDGKPVPVGQSYSNGGRGYESKEGENTVSRADPNTGAVQWTYTLPEQELNMGYSLFNSTLTSDKAGNMYISTTGGSLHSLDQEGNLRFILQVDNKTISSAEVIPLSASECVVVVNNAILFLKME</sequence>
<proteinExistence type="predicted"/>